<comment type="caution">
    <text evidence="1">The sequence shown here is derived from an EMBL/GenBank/DDBJ whole genome shotgun (WGS) entry which is preliminary data.</text>
</comment>
<proteinExistence type="predicted"/>
<dbReference type="RefSeq" id="WP_122919336.1">
    <property type="nucleotide sequence ID" value="NZ_RHHQ01000013.1"/>
</dbReference>
<dbReference type="Proteomes" id="UP000271031">
    <property type="component" value="Unassembled WGS sequence"/>
</dbReference>
<dbReference type="AlphaFoldDB" id="A0A3M8DD10"/>
<reference evidence="1 2" key="1">
    <citation type="submission" date="2018-10" db="EMBL/GenBank/DDBJ databases">
        <title>Phylogenomics of Brevibacillus.</title>
        <authorList>
            <person name="Dunlap C."/>
        </authorList>
    </citation>
    <scope>NUCLEOTIDE SEQUENCE [LARGE SCALE GENOMIC DNA]</scope>
    <source>
        <strain evidence="1 2">JCM 15716</strain>
    </source>
</reference>
<name>A0A3M8DD10_9BACL</name>
<accession>A0A3M8DD10</accession>
<dbReference type="EMBL" id="RHHQ01000013">
    <property type="protein sequence ID" value="RNB85924.1"/>
    <property type="molecule type" value="Genomic_DNA"/>
</dbReference>
<evidence type="ECO:0000313" key="2">
    <source>
        <dbReference type="Proteomes" id="UP000271031"/>
    </source>
</evidence>
<gene>
    <name evidence="1" type="ORF">EDM56_18170</name>
</gene>
<dbReference type="OrthoDB" id="2476739at2"/>
<keyword evidence="2" id="KW-1185">Reference proteome</keyword>
<sequence length="127" mass="14632">MHNRQHLIQQHHEWAHAHQTHANALHQQAHYHQQQAQFHHHQAMSHTQGMDEGQYTTTNPMMTAYNNQVSPAALVFHGNVSPQSMQSINQYQNQYSNQNAAAPHVHLSNHMAHANENQASMQRGHKF</sequence>
<protein>
    <submittedName>
        <fullName evidence="1">Uncharacterized protein</fullName>
    </submittedName>
</protein>
<organism evidence="1 2">
    <name type="scientific">Brevibacillus fluminis</name>
    <dbReference type="NCBI Taxonomy" id="511487"/>
    <lineage>
        <taxon>Bacteria</taxon>
        <taxon>Bacillati</taxon>
        <taxon>Bacillota</taxon>
        <taxon>Bacilli</taxon>
        <taxon>Bacillales</taxon>
        <taxon>Paenibacillaceae</taxon>
        <taxon>Brevibacillus</taxon>
    </lineage>
</organism>
<evidence type="ECO:0000313" key="1">
    <source>
        <dbReference type="EMBL" id="RNB85924.1"/>
    </source>
</evidence>